<dbReference type="EMBL" id="JAYMYR010000007">
    <property type="protein sequence ID" value="KAK7353726.1"/>
    <property type="molecule type" value="Genomic_DNA"/>
</dbReference>
<reference evidence="1 2" key="1">
    <citation type="submission" date="2024-01" db="EMBL/GenBank/DDBJ databases">
        <title>The genomes of 5 underutilized Papilionoideae crops provide insights into root nodulation and disease resistanc.</title>
        <authorList>
            <person name="Jiang F."/>
        </authorList>
    </citation>
    <scope>NUCLEOTIDE SEQUENCE [LARGE SCALE GENOMIC DNA]</scope>
    <source>
        <strain evidence="1">JINMINGXINNONG_FW02</strain>
        <tissue evidence="1">Leaves</tissue>
    </source>
</reference>
<keyword evidence="2" id="KW-1185">Reference proteome</keyword>
<name>A0AAN9MGU1_PHACN</name>
<protein>
    <submittedName>
        <fullName evidence="1">Uncharacterized protein</fullName>
    </submittedName>
</protein>
<dbReference type="Proteomes" id="UP001374584">
    <property type="component" value="Unassembled WGS sequence"/>
</dbReference>
<accession>A0AAN9MGU1</accession>
<organism evidence="1 2">
    <name type="scientific">Phaseolus coccineus</name>
    <name type="common">Scarlet runner bean</name>
    <name type="synonym">Phaseolus multiflorus</name>
    <dbReference type="NCBI Taxonomy" id="3886"/>
    <lineage>
        <taxon>Eukaryota</taxon>
        <taxon>Viridiplantae</taxon>
        <taxon>Streptophyta</taxon>
        <taxon>Embryophyta</taxon>
        <taxon>Tracheophyta</taxon>
        <taxon>Spermatophyta</taxon>
        <taxon>Magnoliopsida</taxon>
        <taxon>eudicotyledons</taxon>
        <taxon>Gunneridae</taxon>
        <taxon>Pentapetalae</taxon>
        <taxon>rosids</taxon>
        <taxon>fabids</taxon>
        <taxon>Fabales</taxon>
        <taxon>Fabaceae</taxon>
        <taxon>Papilionoideae</taxon>
        <taxon>50 kb inversion clade</taxon>
        <taxon>NPAAA clade</taxon>
        <taxon>indigoferoid/millettioid clade</taxon>
        <taxon>Phaseoleae</taxon>
        <taxon>Phaseolus</taxon>
    </lineage>
</organism>
<proteinExistence type="predicted"/>
<sequence length="78" mass="8808">MLLLHLQSCQPWILPPAHTHLSSTTCNSRMHKPCHFSWIKSSALHMRGPRGHAEGEPHESTAALFSLQDLKLVNVKFL</sequence>
<gene>
    <name evidence="1" type="ORF">VNO80_19177</name>
</gene>
<evidence type="ECO:0000313" key="1">
    <source>
        <dbReference type="EMBL" id="KAK7353726.1"/>
    </source>
</evidence>
<evidence type="ECO:0000313" key="2">
    <source>
        <dbReference type="Proteomes" id="UP001374584"/>
    </source>
</evidence>
<dbReference type="AlphaFoldDB" id="A0AAN9MGU1"/>
<comment type="caution">
    <text evidence="1">The sequence shown here is derived from an EMBL/GenBank/DDBJ whole genome shotgun (WGS) entry which is preliminary data.</text>
</comment>